<evidence type="ECO:0000256" key="1">
    <source>
        <dbReference type="SAM" id="MobiDB-lite"/>
    </source>
</evidence>
<reference evidence="2" key="2">
    <citation type="journal article" date="2019" name="IMA Fungus">
        <title>Genome sequencing and comparison of five Tilletia species to identify candidate genes for the detection of regulated species infecting wheat.</title>
        <authorList>
            <person name="Nguyen H.D.T."/>
            <person name="Sultana T."/>
            <person name="Kesanakurti P."/>
            <person name="Hambleton S."/>
        </authorList>
    </citation>
    <scope>NUCLEOTIDE SEQUENCE</scope>
    <source>
        <strain evidence="2">DAOMC 236426</strain>
    </source>
</reference>
<protein>
    <submittedName>
        <fullName evidence="2">Uncharacterized protein</fullName>
    </submittedName>
</protein>
<feature type="compositionally biased region" description="Polar residues" evidence="1">
    <location>
        <begin position="158"/>
        <end position="168"/>
    </location>
</feature>
<organism evidence="2 3">
    <name type="scientific">Tilletia controversa</name>
    <name type="common">dwarf bunt fungus</name>
    <dbReference type="NCBI Taxonomy" id="13291"/>
    <lineage>
        <taxon>Eukaryota</taxon>
        <taxon>Fungi</taxon>
        <taxon>Dikarya</taxon>
        <taxon>Basidiomycota</taxon>
        <taxon>Ustilaginomycotina</taxon>
        <taxon>Exobasidiomycetes</taxon>
        <taxon>Tilletiales</taxon>
        <taxon>Tilletiaceae</taxon>
        <taxon>Tilletia</taxon>
    </lineage>
</organism>
<reference evidence="2" key="1">
    <citation type="submission" date="2016-04" db="EMBL/GenBank/DDBJ databases">
        <authorList>
            <person name="Nguyen H.D."/>
            <person name="Samba Siva P."/>
            <person name="Cullis J."/>
            <person name="Levesque C.A."/>
            <person name="Hambleton S."/>
        </authorList>
    </citation>
    <scope>NUCLEOTIDE SEQUENCE</scope>
    <source>
        <strain evidence="2">DAOMC 236426</strain>
    </source>
</reference>
<feature type="compositionally biased region" description="Polar residues" evidence="1">
    <location>
        <begin position="274"/>
        <end position="284"/>
    </location>
</feature>
<name>A0A8X7SWL3_9BASI</name>
<sequence>MPFSTDPVDPIPSSPFGWPSSQEELSLSQQVIHAVIDAAFPITDPNDDDPEGNTGPQPEAQYETPTTPTPATPGSGDESGLSSPPPFDDEAEEYDSPPRDDDSSDLFSIDGDDCRSEGVRSSDSYNSAGSLAVFVRDDQVPVSSPRTSASDEEDEAVFTQQSQATVCPTTDARDELLRALLKPNGAWRPPRGDSVTPPSSPSPKRGRSDASTDDETDAENTRPSTRRRQGERDVQKPAFSKKGKGKQRRSSSPSTGRGKGKGKQRNRSPIPADGNSTARRSAPSSPGFEGPFAPLTASTVASTSALPMAAFEPQKKETAKTRVVCKWVHDDRSTEPLEPWTHGQSDASAQGYRLYQARRLSDGAVQVRFFPTQWVPTWRLNLRRPVVPPTCDGCCEEPL</sequence>
<dbReference type="EMBL" id="LWDE02000563">
    <property type="protein sequence ID" value="KAE8246617.1"/>
    <property type="molecule type" value="Genomic_DNA"/>
</dbReference>
<feature type="region of interest" description="Disordered" evidence="1">
    <location>
        <begin position="1"/>
        <end position="295"/>
    </location>
</feature>
<dbReference type="Proteomes" id="UP000077684">
    <property type="component" value="Unassembled WGS sequence"/>
</dbReference>
<comment type="caution">
    <text evidence="2">The sequence shown here is derived from an EMBL/GenBank/DDBJ whole genome shotgun (WGS) entry which is preliminary data.</text>
</comment>
<keyword evidence="3" id="KW-1185">Reference proteome</keyword>
<gene>
    <name evidence="2" type="ORF">A4X06_0g4945</name>
</gene>
<dbReference type="AlphaFoldDB" id="A0A8X7SWL3"/>
<evidence type="ECO:0000313" key="2">
    <source>
        <dbReference type="EMBL" id="KAE8246617.1"/>
    </source>
</evidence>
<feature type="compositionally biased region" description="Basic residues" evidence="1">
    <location>
        <begin position="239"/>
        <end position="249"/>
    </location>
</feature>
<accession>A0A8X7SWL3</accession>
<feature type="compositionally biased region" description="Low complexity" evidence="1">
    <location>
        <begin position="20"/>
        <end position="30"/>
    </location>
</feature>
<evidence type="ECO:0000313" key="3">
    <source>
        <dbReference type="Proteomes" id="UP000077684"/>
    </source>
</evidence>
<proteinExistence type="predicted"/>
<feature type="compositionally biased region" description="Low complexity" evidence="1">
    <location>
        <begin position="56"/>
        <end position="66"/>
    </location>
</feature>